<dbReference type="AlphaFoldDB" id="A0A1G7B1R9"/>
<evidence type="ECO:0000256" key="1">
    <source>
        <dbReference type="ARBA" id="ARBA00008061"/>
    </source>
</evidence>
<reference evidence="6 7" key="1">
    <citation type="submission" date="2016-10" db="EMBL/GenBank/DDBJ databases">
        <authorList>
            <person name="de Groot N.N."/>
        </authorList>
    </citation>
    <scope>NUCLEOTIDE SEQUENCE [LARGE SCALE GENOMIC DNA]</scope>
    <source>
        <strain evidence="6 7">MON 2.2</strain>
    </source>
</reference>
<dbReference type="CDD" id="cd02856">
    <property type="entry name" value="E_set_GDE_Isoamylase_N"/>
    <property type="match status" value="1"/>
</dbReference>
<evidence type="ECO:0000256" key="2">
    <source>
        <dbReference type="ARBA" id="ARBA00022801"/>
    </source>
</evidence>
<keyword evidence="2" id="KW-0378">Hydrolase</keyword>
<dbReference type="SUPFAM" id="SSF51011">
    <property type="entry name" value="Glycosyl hydrolase domain"/>
    <property type="match status" value="1"/>
</dbReference>
<dbReference type="STRING" id="675864.SAMN04489747_2806"/>
<feature type="domain" description="Glycosyl hydrolase family 13 catalytic" evidence="5">
    <location>
        <begin position="169"/>
        <end position="576"/>
    </location>
</feature>
<feature type="compositionally biased region" description="Basic and acidic residues" evidence="4">
    <location>
        <begin position="477"/>
        <end position="492"/>
    </location>
</feature>
<dbReference type="Proteomes" id="UP000198546">
    <property type="component" value="Chromosome i"/>
</dbReference>
<dbReference type="CDD" id="cd11326">
    <property type="entry name" value="AmyAc_Glg_debranch"/>
    <property type="match status" value="1"/>
</dbReference>
<dbReference type="InterPro" id="IPR044505">
    <property type="entry name" value="GlgX_Isoamylase_N_E_set"/>
</dbReference>
<dbReference type="InterPro" id="IPR006047">
    <property type="entry name" value="GH13_cat_dom"/>
</dbReference>
<keyword evidence="3" id="KW-0326">Glycosidase</keyword>
<keyword evidence="7" id="KW-1185">Reference proteome</keyword>
<accession>A0A1G7B1R9</accession>
<evidence type="ECO:0000256" key="3">
    <source>
        <dbReference type="ARBA" id="ARBA00023295"/>
    </source>
</evidence>
<protein>
    <submittedName>
        <fullName evidence="6">Glycogen operon protein</fullName>
    </submittedName>
</protein>
<dbReference type="SUPFAM" id="SSF51445">
    <property type="entry name" value="(Trans)glycosidases"/>
    <property type="match status" value="1"/>
</dbReference>
<dbReference type="InterPro" id="IPR014756">
    <property type="entry name" value="Ig_E-set"/>
</dbReference>
<evidence type="ECO:0000313" key="6">
    <source>
        <dbReference type="EMBL" id="SDE20882.1"/>
    </source>
</evidence>
<dbReference type="InterPro" id="IPR004193">
    <property type="entry name" value="Glyco_hydro_13_N"/>
</dbReference>
<dbReference type="InterPro" id="IPR013783">
    <property type="entry name" value="Ig-like_fold"/>
</dbReference>
<comment type="similarity">
    <text evidence="1">Belongs to the glycosyl hydrolase 13 family.</text>
</comment>
<dbReference type="EMBL" id="LT629688">
    <property type="protein sequence ID" value="SDE20882.1"/>
    <property type="molecule type" value="Genomic_DNA"/>
</dbReference>
<gene>
    <name evidence="6" type="ORF">SAMN04489747_2806</name>
</gene>
<dbReference type="SMART" id="SM00642">
    <property type="entry name" value="Aamy"/>
    <property type="match status" value="1"/>
</dbReference>
<dbReference type="OrthoDB" id="3236218at2"/>
<sequence>MDARPSAVSEAWPGDLPGPAALGATVVAEGTRFGLWSPGATRVELVLVAEDSRTATASVDLAPAGDGSWQTTVAGVGPGQRYGYRVHGTWAPERGLRANPAKLLVDPWARAVTGDVDLHGPVRDHVPGRTSLRDERDSLGSVPLSVVVAPVPRPEPLAGPRSEDLVVYETHVRGATRLHPDVPEALRGTYAGMGHPAVVQHLQRLGVTAVELLPVHHFVSEPHLVERGLVNYWGYNTLGFFAPHAGYSSRGSTGGQVQDFADMVTALHRAGIEVLLDVVLNHTCEGDQTGPTLCFRGMAGSGWYRLDATGAQVDTTGCGNSVDTSSPGVLAFLLDCLRYWVEELGVDGFRFDLASTLLRDEQHRVDLAHPFLAAVRADPVLSGVRLVSESWDVGHDGYEVGSFGTPWLEWNDRYRGLVRDFWRGRADGVRELATRLRGSADLFDPAGRPVASTVNFVTAHDGFTLRDLVSYEHKHNAANGEHNRDGSDDNRSVNHGVEGETEDPAVQAARRRHVRHLLATLLLSAGTPMITAGDELGRTQGGNNNAYCHDSEVSWTDWSDPWEDVLETAARLLRLRREHPLLRPTARPHGDPVLDDVGRPAGRPDLAWLRGGPDPAHPAGVAVMDHHAWHEHHRRLLGMYLSGVDEALLVWFSADESPAEVTLPGGAWGTGWEVLLDTTAGARAGASSLHLPRSGVVVLRGSV</sequence>
<dbReference type="RefSeq" id="WP_090594408.1">
    <property type="nucleotide sequence ID" value="NZ_LT629688.1"/>
</dbReference>
<dbReference type="InterPro" id="IPR011837">
    <property type="entry name" value="Glycogen_debranch_GlgX"/>
</dbReference>
<feature type="region of interest" description="Disordered" evidence="4">
    <location>
        <begin position="477"/>
        <end position="508"/>
    </location>
</feature>
<dbReference type="PANTHER" id="PTHR43002">
    <property type="entry name" value="GLYCOGEN DEBRANCHING ENZYME"/>
    <property type="match status" value="1"/>
</dbReference>
<evidence type="ECO:0000313" key="7">
    <source>
        <dbReference type="Proteomes" id="UP000198546"/>
    </source>
</evidence>
<dbReference type="NCBIfam" id="TIGR02100">
    <property type="entry name" value="glgX_debranch"/>
    <property type="match status" value="1"/>
</dbReference>
<dbReference type="InterPro" id="IPR017853">
    <property type="entry name" value="GH"/>
</dbReference>
<dbReference type="Gene3D" id="2.60.40.10">
    <property type="entry name" value="Immunoglobulins"/>
    <property type="match status" value="1"/>
</dbReference>
<dbReference type="InterPro" id="IPR013780">
    <property type="entry name" value="Glyco_hydro_b"/>
</dbReference>
<evidence type="ECO:0000259" key="5">
    <source>
        <dbReference type="SMART" id="SM00642"/>
    </source>
</evidence>
<dbReference type="Gene3D" id="3.20.20.80">
    <property type="entry name" value="Glycosidases"/>
    <property type="match status" value="1"/>
</dbReference>
<dbReference type="Gene3D" id="2.60.40.1180">
    <property type="entry name" value="Golgi alpha-mannosidase II"/>
    <property type="match status" value="1"/>
</dbReference>
<organism evidence="6 7">
    <name type="scientific">Auraticoccus monumenti</name>
    <dbReference type="NCBI Taxonomy" id="675864"/>
    <lineage>
        <taxon>Bacteria</taxon>
        <taxon>Bacillati</taxon>
        <taxon>Actinomycetota</taxon>
        <taxon>Actinomycetes</taxon>
        <taxon>Propionibacteriales</taxon>
        <taxon>Propionibacteriaceae</taxon>
        <taxon>Auraticoccus</taxon>
    </lineage>
</organism>
<dbReference type="Pfam" id="PF02922">
    <property type="entry name" value="CBM_48"/>
    <property type="match status" value="1"/>
</dbReference>
<dbReference type="GO" id="GO:0005980">
    <property type="term" value="P:glycogen catabolic process"/>
    <property type="evidence" value="ECO:0007669"/>
    <property type="project" value="InterPro"/>
</dbReference>
<proteinExistence type="inferred from homology"/>
<name>A0A1G7B1R9_9ACTN</name>
<dbReference type="GO" id="GO:0004135">
    <property type="term" value="F:amylo-alpha-1,6-glucosidase activity"/>
    <property type="evidence" value="ECO:0007669"/>
    <property type="project" value="InterPro"/>
</dbReference>
<dbReference type="SUPFAM" id="SSF81296">
    <property type="entry name" value="E set domains"/>
    <property type="match status" value="1"/>
</dbReference>
<evidence type="ECO:0000256" key="4">
    <source>
        <dbReference type="SAM" id="MobiDB-lite"/>
    </source>
</evidence>